<sequence>MNMLMYYAKDHVDELIIKATEGSGVIEDHHHTIKLYFGMTLKWVANWPCKWPIFADTVEHTGVSLDLVP</sequence>
<dbReference type="EMBL" id="SMMG02000001">
    <property type="protein sequence ID" value="KAA3487565.1"/>
    <property type="molecule type" value="Genomic_DNA"/>
</dbReference>
<gene>
    <name evidence="1" type="ORF">EPI10_031382</name>
</gene>
<keyword evidence="2" id="KW-1185">Reference proteome</keyword>
<evidence type="ECO:0000313" key="2">
    <source>
        <dbReference type="Proteomes" id="UP000325315"/>
    </source>
</evidence>
<proteinExistence type="predicted"/>
<accession>A0A5B6X3K2</accession>
<dbReference type="AlphaFoldDB" id="A0A5B6X3K2"/>
<name>A0A5B6X3K2_9ROSI</name>
<organism evidence="1 2">
    <name type="scientific">Gossypium australe</name>
    <dbReference type="NCBI Taxonomy" id="47621"/>
    <lineage>
        <taxon>Eukaryota</taxon>
        <taxon>Viridiplantae</taxon>
        <taxon>Streptophyta</taxon>
        <taxon>Embryophyta</taxon>
        <taxon>Tracheophyta</taxon>
        <taxon>Spermatophyta</taxon>
        <taxon>Magnoliopsida</taxon>
        <taxon>eudicotyledons</taxon>
        <taxon>Gunneridae</taxon>
        <taxon>Pentapetalae</taxon>
        <taxon>rosids</taxon>
        <taxon>malvids</taxon>
        <taxon>Malvales</taxon>
        <taxon>Malvaceae</taxon>
        <taxon>Malvoideae</taxon>
        <taxon>Gossypium</taxon>
    </lineage>
</organism>
<protein>
    <submittedName>
        <fullName evidence="1">Uncharacterized protein</fullName>
    </submittedName>
</protein>
<comment type="caution">
    <text evidence="1">The sequence shown here is derived from an EMBL/GenBank/DDBJ whole genome shotgun (WGS) entry which is preliminary data.</text>
</comment>
<reference evidence="2" key="1">
    <citation type="journal article" date="2019" name="Plant Biotechnol. J.">
        <title>Genome sequencing of the Australian wild diploid species Gossypium australe highlights disease resistance and delayed gland morphogenesis.</title>
        <authorList>
            <person name="Cai Y."/>
            <person name="Cai X."/>
            <person name="Wang Q."/>
            <person name="Wang P."/>
            <person name="Zhang Y."/>
            <person name="Cai C."/>
            <person name="Xu Y."/>
            <person name="Wang K."/>
            <person name="Zhou Z."/>
            <person name="Wang C."/>
            <person name="Geng S."/>
            <person name="Li B."/>
            <person name="Dong Q."/>
            <person name="Hou Y."/>
            <person name="Wang H."/>
            <person name="Ai P."/>
            <person name="Liu Z."/>
            <person name="Yi F."/>
            <person name="Sun M."/>
            <person name="An G."/>
            <person name="Cheng J."/>
            <person name="Zhang Y."/>
            <person name="Shi Q."/>
            <person name="Xie Y."/>
            <person name="Shi X."/>
            <person name="Chang Y."/>
            <person name="Huang F."/>
            <person name="Chen Y."/>
            <person name="Hong S."/>
            <person name="Mi L."/>
            <person name="Sun Q."/>
            <person name="Zhang L."/>
            <person name="Zhou B."/>
            <person name="Peng R."/>
            <person name="Zhang X."/>
            <person name="Liu F."/>
        </authorList>
    </citation>
    <scope>NUCLEOTIDE SEQUENCE [LARGE SCALE GENOMIC DNA]</scope>
    <source>
        <strain evidence="2">cv. PA1801</strain>
    </source>
</reference>
<dbReference type="Proteomes" id="UP000325315">
    <property type="component" value="Unassembled WGS sequence"/>
</dbReference>
<evidence type="ECO:0000313" key="1">
    <source>
        <dbReference type="EMBL" id="KAA3487565.1"/>
    </source>
</evidence>